<feature type="chain" id="PRO_5008519701" evidence="1">
    <location>
        <begin position="34"/>
        <end position="125"/>
    </location>
</feature>
<evidence type="ECO:0000313" key="3">
    <source>
        <dbReference type="EMBL" id="MBP2054794.1"/>
    </source>
</evidence>
<proteinExistence type="predicted"/>
<dbReference type="AlphaFoldDB" id="A0A1B1BAQ6"/>
<gene>
    <name evidence="2" type="ORF">AVL59_45545</name>
    <name evidence="3" type="ORF">J2Z21_007804</name>
</gene>
<reference evidence="2 4" key="1">
    <citation type="submission" date="2016-06" db="EMBL/GenBank/DDBJ databases">
        <title>Complete genome sequence of Streptomyces griseochromogenes ATCC 14511, the Blasticidin S producer.</title>
        <authorList>
            <person name="Wu L."/>
        </authorList>
    </citation>
    <scope>NUCLEOTIDE SEQUENCE [LARGE SCALE GENOMIC DNA]</scope>
    <source>
        <strain evidence="2 4">ATCC 14511</strain>
    </source>
</reference>
<evidence type="ECO:0000313" key="2">
    <source>
        <dbReference type="EMBL" id="ANP55913.1"/>
    </source>
</evidence>
<protein>
    <submittedName>
        <fullName evidence="2">Uncharacterized protein</fullName>
    </submittedName>
</protein>
<dbReference type="STRING" id="68214.AVL59_45545"/>
<evidence type="ECO:0000313" key="4">
    <source>
        <dbReference type="Proteomes" id="UP000092659"/>
    </source>
</evidence>
<feature type="signal peptide" evidence="1">
    <location>
        <begin position="1"/>
        <end position="33"/>
    </location>
</feature>
<dbReference type="OrthoDB" id="4317643at2"/>
<organism evidence="2 4">
    <name type="scientific">Streptomyces griseochromogenes</name>
    <dbReference type="NCBI Taxonomy" id="68214"/>
    <lineage>
        <taxon>Bacteria</taxon>
        <taxon>Bacillati</taxon>
        <taxon>Actinomycetota</taxon>
        <taxon>Actinomycetes</taxon>
        <taxon>Kitasatosporales</taxon>
        <taxon>Streptomycetaceae</taxon>
        <taxon>Streptomyces</taxon>
    </lineage>
</organism>
<reference evidence="3 5" key="2">
    <citation type="submission" date="2021-03" db="EMBL/GenBank/DDBJ databases">
        <title>Genomic Encyclopedia of Type Strains, Phase IV (KMG-IV): sequencing the most valuable type-strain genomes for metagenomic binning, comparative biology and taxonomic classification.</title>
        <authorList>
            <person name="Goeker M."/>
        </authorList>
    </citation>
    <scope>NUCLEOTIDE SEQUENCE [LARGE SCALE GENOMIC DNA]</scope>
    <source>
        <strain evidence="3 5">DSM 40499</strain>
    </source>
</reference>
<keyword evidence="5" id="KW-1185">Reference proteome</keyword>
<accession>A0A1B1BAQ6</accession>
<evidence type="ECO:0000256" key="1">
    <source>
        <dbReference type="SAM" id="SignalP"/>
    </source>
</evidence>
<keyword evidence="1" id="KW-0732">Signal</keyword>
<dbReference type="Proteomes" id="UP000092659">
    <property type="component" value="Chromosome"/>
</dbReference>
<dbReference type="Proteomes" id="UP001519309">
    <property type="component" value="Unassembled WGS sequence"/>
</dbReference>
<name>A0A1B1BAQ6_9ACTN</name>
<evidence type="ECO:0000313" key="5">
    <source>
        <dbReference type="Proteomes" id="UP001519309"/>
    </source>
</evidence>
<sequence length="125" mass="13651">MRFFSKAGTVAASLTLTLAATAALTVAAPSAQAYDFQHYSMDANSRLRNGPSTSSSTRGISTQELDFWIYCYTRGTYVDDGHYHTDIWYKGNVHDPGTSTQYYDVYSWGGNVNTPSDPPAGLEAC</sequence>
<dbReference type="RefSeq" id="WP_067316182.1">
    <property type="nucleotide sequence ID" value="NZ_CP016279.1"/>
</dbReference>
<dbReference type="EMBL" id="CP016279">
    <property type="protein sequence ID" value="ANP55913.1"/>
    <property type="molecule type" value="Genomic_DNA"/>
</dbReference>
<dbReference type="EMBL" id="JAGGLP010000024">
    <property type="protein sequence ID" value="MBP2054794.1"/>
    <property type="molecule type" value="Genomic_DNA"/>
</dbReference>
<dbReference type="KEGG" id="sgs:AVL59_45545"/>